<dbReference type="Proteomes" id="UP000261231">
    <property type="component" value="Unassembled WGS sequence"/>
</dbReference>
<keyword evidence="5" id="KW-1185">Reference proteome</keyword>
<gene>
    <name evidence="2" type="ORF">DW070_03585</name>
    <name evidence="3" type="ORF">DW747_00775</name>
</gene>
<dbReference type="PANTHER" id="PTHR34825">
    <property type="entry name" value="CONSERVED PROTEIN, WITH A WEAK D-GALACTARATE DEHYDRATASE/ALTRONATE HYDROLASE DOMAIN"/>
    <property type="match status" value="1"/>
</dbReference>
<evidence type="ECO:0000313" key="3">
    <source>
        <dbReference type="EMBL" id="RGC51070.1"/>
    </source>
</evidence>
<comment type="caution">
    <text evidence="3">The sequence shown here is derived from an EMBL/GenBank/DDBJ whole genome shotgun (WGS) entry which is preliminary data.</text>
</comment>
<dbReference type="AlphaFoldDB" id="A0A3E2XRR2"/>
<feature type="domain" description="AAA-ATPase-like" evidence="1">
    <location>
        <begin position="7"/>
        <end position="229"/>
    </location>
</feature>
<dbReference type="EMBL" id="QVEP01000006">
    <property type="protein sequence ID" value="RGB81236.1"/>
    <property type="molecule type" value="Genomic_DNA"/>
</dbReference>
<dbReference type="InterPro" id="IPR018631">
    <property type="entry name" value="AAA-ATPase-like_dom"/>
</dbReference>
<evidence type="ECO:0000313" key="4">
    <source>
        <dbReference type="Proteomes" id="UP000260773"/>
    </source>
</evidence>
<protein>
    <recommendedName>
        <fullName evidence="1">AAA-ATPase-like domain-containing protein</fullName>
    </recommendedName>
</protein>
<dbReference type="InterPro" id="IPR012547">
    <property type="entry name" value="PDDEXK_9"/>
</dbReference>
<dbReference type="EMBL" id="QVFD01000001">
    <property type="protein sequence ID" value="RGC51070.1"/>
    <property type="molecule type" value="Genomic_DNA"/>
</dbReference>
<evidence type="ECO:0000313" key="5">
    <source>
        <dbReference type="Proteomes" id="UP000261231"/>
    </source>
</evidence>
<evidence type="ECO:0000259" key="1">
    <source>
        <dbReference type="Pfam" id="PF09820"/>
    </source>
</evidence>
<accession>A0A3E2XRR2</accession>
<dbReference type="Proteomes" id="UP000260773">
    <property type="component" value="Unassembled WGS sequence"/>
</dbReference>
<dbReference type="RefSeq" id="WP_015515355.1">
    <property type="nucleotide sequence ID" value="NZ_JAQDKA010000001.1"/>
</dbReference>
<dbReference type="Pfam" id="PF09820">
    <property type="entry name" value="AAA-ATPase_like"/>
    <property type="match status" value="1"/>
</dbReference>
<dbReference type="PANTHER" id="PTHR34825:SF1">
    <property type="entry name" value="AAA-ATPASE-LIKE DOMAIN-CONTAINING PROTEIN"/>
    <property type="match status" value="1"/>
</dbReference>
<sequence>MNQVISIGKQDFASLREGNYFFVDKTHFISEWWESGDDITLIARPRRFGKTLNMSMLNCFFSHQYAERADLFEGLSVWEKEDYRAIQGKYPVIFLSFADVKQDNYRDAIYKIKKIIANVYQQFHEIGRSEALTEVQRRQFMNVTADMDDVIAQSALQDLSYYCYLYYGRKAIILLDEYDTPMQEAYIHDYWDKFTSFVRGLFNSTFKTNPYLERALMTGITRISKASIFSDLNNLVVITATSERYAECFGFTEKEVFQALELFDLGEQKSSVKAWYDGFIFGSKKDIYNPWSITNFLKEGQIRSYWAATSSNGLINRMIQTASSEIKTGMETLLNGGQIEACFDEQIVFEQLDRDENAIWSLLLASGYLKADRVEYRGMTMEPWYYLSITNLETASMFSSMFKSWFGITQSSYNGFMKALLSDDIEAMNHYLNEVIMATFSFFDTGSDCSETDEPERFYHGFILGLIVEQWENYRIRSNRESGFGRYDVMMIPRERSGKHLPAIVMEFKVHNSRKEQTLEETVQAALQQIEDKHYDAELLAQGFKKAQIHHYGFAFQGKKVLIAGESGL</sequence>
<reference evidence="4 5" key="1">
    <citation type="submission" date="2018-08" db="EMBL/GenBank/DDBJ databases">
        <title>A genome reference for cultivated species of the human gut microbiota.</title>
        <authorList>
            <person name="Zou Y."/>
            <person name="Xue W."/>
            <person name="Luo G."/>
        </authorList>
    </citation>
    <scope>NUCLEOTIDE SEQUENCE [LARGE SCALE GENOMIC DNA]</scope>
    <source>
        <strain evidence="2 4">AF45-17</strain>
        <strain evidence="3 5">AM28-39</strain>
    </source>
</reference>
<evidence type="ECO:0000313" key="2">
    <source>
        <dbReference type="EMBL" id="RGB81236.1"/>
    </source>
</evidence>
<organism evidence="3 5">
    <name type="scientific">Coprococcus catus</name>
    <dbReference type="NCBI Taxonomy" id="116085"/>
    <lineage>
        <taxon>Bacteria</taxon>
        <taxon>Bacillati</taxon>
        <taxon>Bacillota</taxon>
        <taxon>Clostridia</taxon>
        <taxon>Lachnospirales</taxon>
        <taxon>Lachnospiraceae</taxon>
        <taxon>Coprococcus</taxon>
    </lineage>
</organism>
<dbReference type="OrthoDB" id="9766673at2"/>
<dbReference type="Pfam" id="PF08011">
    <property type="entry name" value="PDDEXK_9"/>
    <property type="match status" value="1"/>
</dbReference>
<name>A0A3E2XRR2_9FIRM</name>
<proteinExistence type="predicted"/>